<dbReference type="SUPFAM" id="SSF51679">
    <property type="entry name" value="Bacterial luciferase-like"/>
    <property type="match status" value="1"/>
</dbReference>
<comment type="similarity">
    <text evidence="5">Belongs to the NtaA/SnaA/DszA monooxygenase family.</text>
</comment>
<dbReference type="STRING" id="371042.NG99_00645"/>
<sequence>MSTRLLHLNINVNNSGRHPASWRVADDPLGFLKLDYYENIGRLAEQGKLDAVFFSDEFDYGQPGVSRPWQALDPLIPLTAIARVTKHIGLVATVSSSFNDPYNIARRIASLDYVSGGRAAWNVVTTRNEHVARLFGPDKLPDHNERYAKARESIEVVRGLWGSWQADAVIADQSSGKFVDTTRIHPFEFSGEYFQIQGALNVPPSPQGQPVLLQAGGSVPGIETAARYADAVFCVHHTLAAAQDFYREVKSKAAAYGRNPDKIIILPGLFPVLGSTEAEAIQRKEWLDETAGFRQELGALSKALGLPVEALVLDEPLPWDKLNLSDSPFRSVGFLSALLDLARREKLTVREILKRNPGGHRVIVGTPEQVADSIEEWFTQRGADGFNLNTDFFPQGLESIVEHLIPELQRRGLFRREYSHSTLRGNLGLDIPADHRHE</sequence>
<protein>
    <submittedName>
        <fullName evidence="8">Monooxygenase</fullName>
    </submittedName>
</protein>
<reference evidence="8 9" key="1">
    <citation type="submission" date="2014-10" db="EMBL/GenBank/DDBJ databases">
        <title>Genome sequence of Erwinia typographi M043b.</title>
        <authorList>
            <person name="Chan K.-G."/>
            <person name="Tan W.-S."/>
        </authorList>
    </citation>
    <scope>NUCLEOTIDE SEQUENCE [LARGE SCALE GENOMIC DNA]</scope>
    <source>
        <strain evidence="8 9">M043b</strain>
    </source>
</reference>
<dbReference type="InterPro" id="IPR051260">
    <property type="entry name" value="Diverse_substr_monoxygenases"/>
</dbReference>
<dbReference type="CDD" id="cd01095">
    <property type="entry name" value="Nitrilotriacetate_monoxgenase"/>
    <property type="match status" value="1"/>
</dbReference>
<dbReference type="OrthoDB" id="6133319at2"/>
<organism evidence="8 9">
    <name type="scientific">Erwinia typographi</name>
    <dbReference type="NCBI Taxonomy" id="371042"/>
    <lineage>
        <taxon>Bacteria</taxon>
        <taxon>Pseudomonadati</taxon>
        <taxon>Pseudomonadota</taxon>
        <taxon>Gammaproteobacteria</taxon>
        <taxon>Enterobacterales</taxon>
        <taxon>Erwiniaceae</taxon>
        <taxon>Erwinia</taxon>
    </lineage>
</organism>
<dbReference type="RefSeq" id="WP_034887322.1">
    <property type="nucleotide sequence ID" value="NZ_JRUQ01000004.1"/>
</dbReference>
<keyword evidence="2 6" id="KW-0288">FMN</keyword>
<dbReference type="EMBL" id="JRUQ01000004">
    <property type="protein sequence ID" value="KGT96050.1"/>
    <property type="molecule type" value="Genomic_DNA"/>
</dbReference>
<evidence type="ECO:0000256" key="3">
    <source>
        <dbReference type="ARBA" id="ARBA00023002"/>
    </source>
</evidence>
<feature type="binding site" evidence="6">
    <location>
        <position position="56"/>
    </location>
    <ligand>
        <name>FMN</name>
        <dbReference type="ChEBI" id="CHEBI:58210"/>
    </ligand>
</feature>
<dbReference type="PIRSF" id="PIRSF000337">
    <property type="entry name" value="NTA_MOA"/>
    <property type="match status" value="1"/>
</dbReference>
<feature type="binding site" evidence="6">
    <location>
        <position position="218"/>
    </location>
    <ligand>
        <name>FMN</name>
        <dbReference type="ChEBI" id="CHEBI:58210"/>
    </ligand>
</feature>
<evidence type="ECO:0000256" key="1">
    <source>
        <dbReference type="ARBA" id="ARBA00022630"/>
    </source>
</evidence>
<accession>A0A0A3ZAZ7</accession>
<dbReference type="InterPro" id="IPR016215">
    <property type="entry name" value="NTA_MOA"/>
</dbReference>
<name>A0A0A3ZAZ7_9GAMM</name>
<evidence type="ECO:0000256" key="6">
    <source>
        <dbReference type="PIRSR" id="PIRSR000337-1"/>
    </source>
</evidence>
<evidence type="ECO:0000256" key="5">
    <source>
        <dbReference type="ARBA" id="ARBA00033748"/>
    </source>
</evidence>
<evidence type="ECO:0000256" key="2">
    <source>
        <dbReference type="ARBA" id="ARBA00022643"/>
    </source>
</evidence>
<dbReference type="eggNOG" id="COG2141">
    <property type="taxonomic scope" value="Bacteria"/>
</dbReference>
<dbReference type="GO" id="GO:0016705">
    <property type="term" value="F:oxidoreductase activity, acting on paired donors, with incorporation or reduction of molecular oxygen"/>
    <property type="evidence" value="ECO:0007669"/>
    <property type="project" value="InterPro"/>
</dbReference>
<feature type="binding site" evidence="6">
    <location>
        <position position="143"/>
    </location>
    <ligand>
        <name>FMN</name>
        <dbReference type="ChEBI" id="CHEBI:58210"/>
    </ligand>
</feature>
<dbReference type="NCBIfam" id="TIGR03860">
    <property type="entry name" value="FMN_nitrolo"/>
    <property type="match status" value="1"/>
</dbReference>
<keyword evidence="9" id="KW-1185">Reference proteome</keyword>
<evidence type="ECO:0000313" key="8">
    <source>
        <dbReference type="EMBL" id="KGT96050.1"/>
    </source>
</evidence>
<dbReference type="Gene3D" id="3.20.20.30">
    <property type="entry name" value="Luciferase-like domain"/>
    <property type="match status" value="1"/>
</dbReference>
<evidence type="ECO:0000259" key="7">
    <source>
        <dbReference type="Pfam" id="PF00296"/>
    </source>
</evidence>
<dbReference type="PANTHER" id="PTHR30011">
    <property type="entry name" value="ALKANESULFONATE MONOOXYGENASE-RELATED"/>
    <property type="match status" value="1"/>
</dbReference>
<dbReference type="GO" id="GO:0004497">
    <property type="term" value="F:monooxygenase activity"/>
    <property type="evidence" value="ECO:0007669"/>
    <property type="project" value="UniProtKB-KW"/>
</dbReference>
<keyword evidence="3" id="KW-0560">Oxidoreductase</keyword>
<feature type="domain" description="Luciferase-like" evidence="7">
    <location>
        <begin position="33"/>
        <end position="384"/>
    </location>
</feature>
<dbReference type="Pfam" id="PF00296">
    <property type="entry name" value="Bac_luciferase"/>
    <property type="match status" value="1"/>
</dbReference>
<dbReference type="InterPro" id="IPR011251">
    <property type="entry name" value="Luciferase-like_dom"/>
</dbReference>
<dbReference type="Proteomes" id="UP000030351">
    <property type="component" value="Unassembled WGS sequence"/>
</dbReference>
<evidence type="ECO:0000313" key="9">
    <source>
        <dbReference type="Proteomes" id="UP000030351"/>
    </source>
</evidence>
<keyword evidence="1 6" id="KW-0285">Flavoprotein</keyword>
<dbReference type="PANTHER" id="PTHR30011:SF16">
    <property type="entry name" value="C2H2 FINGER DOMAIN TRANSCRIPTION FACTOR (EUROFUNG)-RELATED"/>
    <property type="match status" value="1"/>
</dbReference>
<keyword evidence="4 8" id="KW-0503">Monooxygenase</keyword>
<dbReference type="AlphaFoldDB" id="A0A0A3ZAZ7"/>
<evidence type="ECO:0000256" key="4">
    <source>
        <dbReference type="ARBA" id="ARBA00023033"/>
    </source>
</evidence>
<comment type="caution">
    <text evidence="8">The sequence shown here is derived from an EMBL/GenBank/DDBJ whole genome shotgun (WGS) entry which is preliminary data.</text>
</comment>
<gene>
    <name evidence="8" type="ORF">NG99_00645</name>
</gene>
<feature type="binding site" evidence="6">
    <location>
        <position position="93"/>
    </location>
    <ligand>
        <name>FMN</name>
        <dbReference type="ChEBI" id="CHEBI:58210"/>
    </ligand>
</feature>
<feature type="binding site" evidence="6">
    <location>
        <position position="147"/>
    </location>
    <ligand>
        <name>FMN</name>
        <dbReference type="ChEBI" id="CHEBI:58210"/>
    </ligand>
</feature>
<dbReference type="InterPro" id="IPR036661">
    <property type="entry name" value="Luciferase-like_sf"/>
</dbReference>
<proteinExistence type="inferred from homology"/>